<gene>
    <name evidence="1" type="ORF">KI387_041219</name>
</gene>
<dbReference type="EMBL" id="JAHRHJ020000981">
    <property type="protein sequence ID" value="KAH9293577.1"/>
    <property type="molecule type" value="Genomic_DNA"/>
</dbReference>
<dbReference type="Proteomes" id="UP000824469">
    <property type="component" value="Unassembled WGS sequence"/>
</dbReference>
<comment type="caution">
    <text evidence="1">The sequence shown here is derived from an EMBL/GenBank/DDBJ whole genome shotgun (WGS) entry which is preliminary data.</text>
</comment>
<accession>A0AA38FA20</accession>
<reference evidence="1 2" key="1">
    <citation type="journal article" date="2021" name="Nat. Plants">
        <title>The Taxus genome provides insights into paclitaxel biosynthesis.</title>
        <authorList>
            <person name="Xiong X."/>
            <person name="Gou J."/>
            <person name="Liao Q."/>
            <person name="Li Y."/>
            <person name="Zhou Q."/>
            <person name="Bi G."/>
            <person name="Li C."/>
            <person name="Du R."/>
            <person name="Wang X."/>
            <person name="Sun T."/>
            <person name="Guo L."/>
            <person name="Liang H."/>
            <person name="Lu P."/>
            <person name="Wu Y."/>
            <person name="Zhang Z."/>
            <person name="Ro D.K."/>
            <person name="Shang Y."/>
            <person name="Huang S."/>
            <person name="Yan J."/>
        </authorList>
    </citation>
    <scope>NUCLEOTIDE SEQUENCE [LARGE SCALE GENOMIC DNA]</scope>
    <source>
        <strain evidence="1">Ta-2019</strain>
    </source>
</reference>
<organism evidence="1 2">
    <name type="scientific">Taxus chinensis</name>
    <name type="common">Chinese yew</name>
    <name type="synonym">Taxus wallichiana var. chinensis</name>
    <dbReference type="NCBI Taxonomy" id="29808"/>
    <lineage>
        <taxon>Eukaryota</taxon>
        <taxon>Viridiplantae</taxon>
        <taxon>Streptophyta</taxon>
        <taxon>Embryophyta</taxon>
        <taxon>Tracheophyta</taxon>
        <taxon>Spermatophyta</taxon>
        <taxon>Pinopsida</taxon>
        <taxon>Pinidae</taxon>
        <taxon>Conifers II</taxon>
        <taxon>Cupressales</taxon>
        <taxon>Taxaceae</taxon>
        <taxon>Taxus</taxon>
    </lineage>
</organism>
<dbReference type="AlphaFoldDB" id="A0AA38FA20"/>
<evidence type="ECO:0000313" key="2">
    <source>
        <dbReference type="Proteomes" id="UP000824469"/>
    </source>
</evidence>
<protein>
    <submittedName>
        <fullName evidence="1">Uncharacterized protein</fullName>
    </submittedName>
</protein>
<name>A0AA38FA20_TAXCH</name>
<proteinExistence type="predicted"/>
<sequence>SGASTSSLRTEGREVAHPVVAPAVVVPSLGVSAHTLPASVPLSRMYTGSTITVIGLLRGVDDLCRASIQYPGQSCPLIRFDNMLHPVRKELPVAGPQPPATSESHICKSPVALAAGAALLVKCI</sequence>
<keyword evidence="2" id="KW-1185">Reference proteome</keyword>
<evidence type="ECO:0000313" key="1">
    <source>
        <dbReference type="EMBL" id="KAH9293577.1"/>
    </source>
</evidence>
<feature type="non-terminal residue" evidence="1">
    <location>
        <position position="1"/>
    </location>
</feature>